<accession>A0A0A1STZ1</accession>
<keyword evidence="8" id="KW-1185">Reference proteome</keyword>
<feature type="domain" description="PHD-type" evidence="6">
    <location>
        <begin position="897"/>
        <end position="943"/>
    </location>
</feature>
<dbReference type="AlphaFoldDB" id="A0A0A1STZ1"/>
<proteinExistence type="predicted"/>
<evidence type="ECO:0000259" key="6">
    <source>
        <dbReference type="Pfam" id="PF00628"/>
    </source>
</evidence>
<feature type="compositionally biased region" description="Polar residues" evidence="4">
    <location>
        <begin position="507"/>
        <end position="516"/>
    </location>
</feature>
<feature type="region of interest" description="Disordered" evidence="4">
    <location>
        <begin position="765"/>
        <end position="877"/>
    </location>
</feature>
<dbReference type="GO" id="GO:0008270">
    <property type="term" value="F:zinc ion binding"/>
    <property type="evidence" value="ECO:0007669"/>
    <property type="project" value="UniProtKB-KW"/>
</dbReference>
<dbReference type="SUPFAM" id="SSF57903">
    <property type="entry name" value="FYVE/PHD zinc finger"/>
    <property type="match status" value="1"/>
</dbReference>
<dbReference type="InterPro" id="IPR019787">
    <property type="entry name" value="Znf_PHD-finger"/>
</dbReference>
<dbReference type="PANTHER" id="PTHR35391:SF7">
    <property type="entry name" value="C2H2-TYPE DOMAIN-CONTAINING PROTEIN"/>
    <property type="match status" value="1"/>
</dbReference>
<protein>
    <submittedName>
        <fullName evidence="7">Putative Phd-finger domain-containing protein</fullName>
    </submittedName>
</protein>
<feature type="compositionally biased region" description="Basic residues" evidence="4">
    <location>
        <begin position="953"/>
        <end position="962"/>
    </location>
</feature>
<gene>
    <name evidence="7" type="ORF">VHEMI03964</name>
</gene>
<keyword evidence="3" id="KW-0862">Zinc</keyword>
<feature type="compositionally biased region" description="Polar residues" evidence="4">
    <location>
        <begin position="861"/>
        <end position="874"/>
    </location>
</feature>
<evidence type="ECO:0000256" key="3">
    <source>
        <dbReference type="ARBA" id="ARBA00022833"/>
    </source>
</evidence>
<evidence type="ECO:0000256" key="2">
    <source>
        <dbReference type="ARBA" id="ARBA00022771"/>
    </source>
</evidence>
<evidence type="ECO:0000256" key="1">
    <source>
        <dbReference type="ARBA" id="ARBA00022723"/>
    </source>
</evidence>
<evidence type="ECO:0000313" key="8">
    <source>
        <dbReference type="Proteomes" id="UP000039046"/>
    </source>
</evidence>
<reference evidence="7 8" key="1">
    <citation type="journal article" date="2015" name="Genome Announc.">
        <title>Draft Genome Sequence and Gene Annotation of the Entomopathogenic Fungus Verticillium hemipterigenum.</title>
        <authorList>
            <person name="Horn F."/>
            <person name="Habel A."/>
            <person name="Scharf D.H."/>
            <person name="Dworschak J."/>
            <person name="Brakhage A.A."/>
            <person name="Guthke R."/>
            <person name="Hertweck C."/>
            <person name="Linde J."/>
        </authorList>
    </citation>
    <scope>NUCLEOTIDE SEQUENCE [LARGE SCALE GENOMIC DNA]</scope>
</reference>
<dbReference type="SUPFAM" id="SSF46689">
    <property type="entry name" value="Homeodomain-like"/>
    <property type="match status" value="1"/>
</dbReference>
<keyword evidence="2" id="KW-0863">Zinc-finger</keyword>
<dbReference type="Pfam" id="PF00628">
    <property type="entry name" value="PHD"/>
    <property type="match status" value="1"/>
</dbReference>
<dbReference type="InterPro" id="IPR013083">
    <property type="entry name" value="Znf_RING/FYVE/PHD"/>
</dbReference>
<dbReference type="InterPro" id="IPR009057">
    <property type="entry name" value="Homeodomain-like_sf"/>
</dbReference>
<sequence length="1132" mass="126483">MEEEGGTAGLPTTAVPSIAVSANQSLISFQQCLQAAANIHPRELSLVDDQLARFSTWATSIGVFGSGRASMDHRLRYTPDVSKVVTGLLDGLNYRIRSCTSVLETVATIPVYEANTQVQQSLSNIATEISHLNKLTNTIRRAGNDTQNLRANNFRMLDDEGNDVEPTLLANFEYYIANRFRGCSETIQKRLASAMLLRRKRVLYRRQRQGAAAIKPLETVAQAPVTLPSAQMALDKKRSGRRNIGAEGTVVQSQVMSATTLVPAKFKMAALNPSVISASKTVALGSHESLAFPIAPGYAIKQKYNATKKSLLEDYRHAVELGKPKLEANAALNESLRAVLQDIGEIPCPYCFYALPAEEVLNEQSWHRHVKNDLDPYICLFEDCPHPDTLYSHSEEWRDHLQEHAKVWRCLSHPELGAFSTGDEFIQHIRAVHNSNLSDAQLRILANRNGRKKQNLFSSCPLCGQDANEIDGDLEHHITGHLRSLALKSLPTYQEAIEDMEIDENSHTVSQPLSRSTLRDAEFSNESSYNAAKSDIVMEGTQDDYGDDGDDGDDEQAFDAFQKAESSSSSTSTGAVYTTADGETEEMDYTNSMAYRYIQNTLAKHRDSQSTSHKQAHQPSQPSQQPPNLPSSYWSVSESNGFPHLLRRFGSDWPGIATYLGTKTATMVKNYYMRGKDSDHPEWSTFVDIADGRKREAGLLASDSHIAPGEADNIANARLQISASANAASDIVSFDNMMTAITPEQAGRLNSMPPDKIKEALRRWQRMRQAQPDERFKLSNNPVSKIPGSLGGDESHEESIQEFHNRWLKAQVDPEPVSYSDSDKYYETNSDTDSEEHDDTMASNKRRVVEQASEQAEDDTTTSTSQPRGANASETLRMRDLANEESDAEEEGGKIKCPCNRPDDDGDIIYCETCDTWQHIECFYPDNQEEATREDFAHSCHDCKPRPLDRQRALRRRTKGKGKALEAQKSQKRQRKDSPSSEWQEIIVASKQSMAQSGGDTYRHWVRDQDLVAPLWEPSLGEVQTADSARRELSASEKRQAQQVIYQSMARYTSPPHPTSWQSTITVRERMSAIIDLIELGGARPSSTDELDKLVKRICEFELQSFTDASTKDDYRLALAREIMHMRANATS</sequence>
<feature type="region of interest" description="Disordered" evidence="4">
    <location>
        <begin position="603"/>
        <end position="635"/>
    </location>
</feature>
<dbReference type="InterPro" id="IPR001005">
    <property type="entry name" value="SANT/Myb"/>
</dbReference>
<dbReference type="Pfam" id="PF00249">
    <property type="entry name" value="Myb_DNA-binding"/>
    <property type="match status" value="1"/>
</dbReference>
<feature type="domain" description="Myb-like" evidence="5">
    <location>
        <begin position="633"/>
        <end position="673"/>
    </location>
</feature>
<feature type="region of interest" description="Disordered" evidence="4">
    <location>
        <begin position="502"/>
        <end position="555"/>
    </location>
</feature>
<dbReference type="Proteomes" id="UP000039046">
    <property type="component" value="Unassembled WGS sequence"/>
</dbReference>
<evidence type="ECO:0000313" key="7">
    <source>
        <dbReference type="EMBL" id="CEJ85936.1"/>
    </source>
</evidence>
<feature type="region of interest" description="Disordered" evidence="4">
    <location>
        <begin position="939"/>
        <end position="982"/>
    </location>
</feature>
<dbReference type="CDD" id="cd00167">
    <property type="entry name" value="SANT"/>
    <property type="match status" value="1"/>
</dbReference>
<dbReference type="OrthoDB" id="20872at2759"/>
<feature type="compositionally biased region" description="Basic and acidic residues" evidence="4">
    <location>
        <begin position="793"/>
        <end position="805"/>
    </location>
</feature>
<dbReference type="Gene3D" id="3.30.40.10">
    <property type="entry name" value="Zinc/RING finger domain, C3HC4 (zinc finger)"/>
    <property type="match status" value="1"/>
</dbReference>
<evidence type="ECO:0000259" key="5">
    <source>
        <dbReference type="Pfam" id="PF00249"/>
    </source>
</evidence>
<dbReference type="Gene3D" id="1.20.58.1880">
    <property type="match status" value="1"/>
</dbReference>
<dbReference type="PANTHER" id="PTHR35391">
    <property type="entry name" value="C2H2-TYPE DOMAIN-CONTAINING PROTEIN-RELATED"/>
    <property type="match status" value="1"/>
</dbReference>
<feature type="compositionally biased region" description="Acidic residues" evidence="4">
    <location>
        <begin position="541"/>
        <end position="555"/>
    </location>
</feature>
<dbReference type="HOGENOM" id="CLU_289052_0_0_1"/>
<keyword evidence="1" id="KW-0479">Metal-binding</keyword>
<organism evidence="7 8">
    <name type="scientific">[Torrubiella] hemipterigena</name>
    <dbReference type="NCBI Taxonomy" id="1531966"/>
    <lineage>
        <taxon>Eukaryota</taxon>
        <taxon>Fungi</taxon>
        <taxon>Dikarya</taxon>
        <taxon>Ascomycota</taxon>
        <taxon>Pezizomycotina</taxon>
        <taxon>Sordariomycetes</taxon>
        <taxon>Hypocreomycetidae</taxon>
        <taxon>Hypocreales</taxon>
        <taxon>Clavicipitaceae</taxon>
        <taxon>Clavicipitaceae incertae sedis</taxon>
        <taxon>'Torrubiella' clade</taxon>
    </lineage>
</organism>
<dbReference type="STRING" id="1531966.A0A0A1STZ1"/>
<name>A0A0A1STZ1_9HYPO</name>
<dbReference type="InterPro" id="IPR011011">
    <property type="entry name" value="Znf_FYVE_PHD"/>
</dbReference>
<dbReference type="EMBL" id="CDHN01000002">
    <property type="protein sequence ID" value="CEJ85936.1"/>
    <property type="molecule type" value="Genomic_DNA"/>
</dbReference>
<evidence type="ECO:0000256" key="4">
    <source>
        <dbReference type="SAM" id="MobiDB-lite"/>
    </source>
</evidence>
<feature type="compositionally biased region" description="Basic and acidic residues" evidence="4">
    <location>
        <begin position="939"/>
        <end position="952"/>
    </location>
</feature>